<dbReference type="GO" id="GO:0043047">
    <property type="term" value="F:single-stranded telomeric DNA binding"/>
    <property type="evidence" value="ECO:0007669"/>
    <property type="project" value="TreeGrafter"/>
</dbReference>
<accession>A0A8C4R8D9</accession>
<keyword evidence="14 20" id="KW-0175">Coiled coil</keyword>
<dbReference type="InterPro" id="IPR013134">
    <property type="entry name" value="Zn_hook_RAD50"/>
</dbReference>
<evidence type="ECO:0000256" key="20">
    <source>
        <dbReference type="SAM" id="Coils"/>
    </source>
</evidence>
<dbReference type="PROSITE" id="PS51131">
    <property type="entry name" value="ZN_HOOK"/>
    <property type="match status" value="1"/>
</dbReference>
<evidence type="ECO:0000256" key="1">
    <source>
        <dbReference type="ARBA" id="ARBA00001947"/>
    </source>
</evidence>
<evidence type="ECO:0000256" key="7">
    <source>
        <dbReference type="ARBA" id="ARBA00022741"/>
    </source>
</evidence>
<evidence type="ECO:0000256" key="9">
    <source>
        <dbReference type="ARBA" id="ARBA00022801"/>
    </source>
</evidence>
<dbReference type="GO" id="GO:0003691">
    <property type="term" value="F:double-stranded telomeric DNA binding"/>
    <property type="evidence" value="ECO:0007669"/>
    <property type="project" value="TreeGrafter"/>
</dbReference>
<dbReference type="GO" id="GO:0070192">
    <property type="term" value="P:chromosome organization involved in meiotic cell cycle"/>
    <property type="evidence" value="ECO:0007669"/>
    <property type="project" value="TreeGrafter"/>
</dbReference>
<evidence type="ECO:0000256" key="3">
    <source>
        <dbReference type="ARBA" id="ARBA00004574"/>
    </source>
</evidence>
<comment type="subcellular location">
    <subcellularLocation>
        <location evidence="3">Chromosome</location>
        <location evidence="3">Telomere</location>
    </subcellularLocation>
    <subcellularLocation>
        <location evidence="2">Nucleus</location>
    </subcellularLocation>
</comment>
<evidence type="ECO:0000256" key="8">
    <source>
        <dbReference type="ARBA" id="ARBA00022763"/>
    </source>
</evidence>
<name>A0A8C4R8D9_EPTBU</name>
<dbReference type="PANTHER" id="PTHR18867:SF12">
    <property type="entry name" value="DNA REPAIR PROTEIN RAD50"/>
    <property type="match status" value="1"/>
</dbReference>
<keyword evidence="17" id="KW-0469">Meiosis</keyword>
<dbReference type="PANTHER" id="PTHR18867">
    <property type="entry name" value="RAD50"/>
    <property type="match status" value="1"/>
</dbReference>
<keyword evidence="7" id="KW-0547">Nucleotide-binding</keyword>
<evidence type="ECO:0000256" key="17">
    <source>
        <dbReference type="ARBA" id="ARBA00023254"/>
    </source>
</evidence>
<dbReference type="GO" id="GO:0006302">
    <property type="term" value="P:double-strand break repair"/>
    <property type="evidence" value="ECO:0007669"/>
    <property type="project" value="InterPro"/>
</dbReference>
<feature type="domain" description="Zinc-hook" evidence="21">
    <location>
        <begin position="635"/>
        <end position="742"/>
    </location>
</feature>
<feature type="coiled-coil region" evidence="20">
    <location>
        <begin position="955"/>
        <end position="1015"/>
    </location>
</feature>
<dbReference type="FunFam" id="3.40.50.300:FF:001037">
    <property type="entry name" value="DNA repair protein RAD50"/>
    <property type="match status" value="1"/>
</dbReference>
<dbReference type="Proteomes" id="UP000694388">
    <property type="component" value="Unplaced"/>
</dbReference>
<reference evidence="22" key="2">
    <citation type="submission" date="2025-09" db="UniProtKB">
        <authorList>
            <consortium name="Ensembl"/>
        </authorList>
    </citation>
    <scope>IDENTIFICATION</scope>
</reference>
<keyword evidence="12" id="KW-0460">Magnesium</keyword>
<evidence type="ECO:0000256" key="13">
    <source>
        <dbReference type="ARBA" id="ARBA00022895"/>
    </source>
</evidence>
<dbReference type="GO" id="GO:0005524">
    <property type="term" value="F:ATP binding"/>
    <property type="evidence" value="ECO:0007669"/>
    <property type="project" value="UniProtKB-KW"/>
</dbReference>
<dbReference type="GO" id="GO:0046872">
    <property type="term" value="F:metal ion binding"/>
    <property type="evidence" value="ECO:0007669"/>
    <property type="project" value="UniProtKB-UniRule"/>
</dbReference>
<dbReference type="FunFam" id="3.40.50.300:FF:000947">
    <property type="entry name" value="DNA repair protein RAD50"/>
    <property type="match status" value="1"/>
</dbReference>
<dbReference type="GO" id="GO:0000722">
    <property type="term" value="P:telomere maintenance via recombination"/>
    <property type="evidence" value="ECO:0007669"/>
    <property type="project" value="TreeGrafter"/>
</dbReference>
<dbReference type="GO" id="GO:0030870">
    <property type="term" value="C:Mre11 complex"/>
    <property type="evidence" value="ECO:0007669"/>
    <property type="project" value="InterPro"/>
</dbReference>
<dbReference type="Ensembl" id="ENSEBUT00000025617.1">
    <property type="protein sequence ID" value="ENSEBUP00000025041.1"/>
    <property type="gene ID" value="ENSEBUG00000015454.1"/>
</dbReference>
<keyword evidence="6 19" id="KW-0479">Metal-binding</keyword>
<feature type="coiled-coil region" evidence="20">
    <location>
        <begin position="803"/>
        <end position="919"/>
    </location>
</feature>
<dbReference type="Pfam" id="PF13558">
    <property type="entry name" value="SbcC_Walker_B"/>
    <property type="match status" value="1"/>
</dbReference>
<dbReference type="GO" id="GO:0051880">
    <property type="term" value="F:G-quadruplex DNA binding"/>
    <property type="evidence" value="ECO:0007669"/>
    <property type="project" value="TreeGrafter"/>
</dbReference>
<sequence length="1320" mass="153268">MSKIEKMSVLGVRSFGTEDKDKQIISFFSPLTVLVGPNGAGKTTIIECLKYICTGDFPPGTKGTAFVHDPKVAHETDVRAQIRLQFRDVNGEIVAVQRSLQATQKAKKVELKTLEGLITRIKNGEKVSISSKCTEIDREMISALGVSKSVLNNVIFCHQEDSNWPLSEGKALKQKFDEIFSATRYIKALEILRKLRIEQAASVRQYQSEIKYLRQNKDKAEEIGKHLWEAKDKLAASKNNMDSIKRDMQPIEHKLDALDQKLEEVIALDRDIKAIESRKKQMEEDLRELEEKIEQVFQGSDDQLLSEYKNHRHGIQQKEWQLEAWQHDLQQADQELQRLGVLCGDLLLKQGKLQEEWERHKRTIGQRDQLIQELATQLGLDGFSTTPFTDRQVQSFLHLLQERQNQDAENAGQVLSDFEAKEEAKQRQVDELRGKKTALEGVMGVKKLDLARKESEVIATQSELSRLQSSQDRLHEVERQLIEAEGKLAVALEGSVVDRLSAEVVQLQQQHTAQDRCLRNLDQEMAILNEETQARTQIEMLRRDKSEKEEQIRRVRARHQEVLFSIVGHFPTRRELEDWLQTRKIEITELQVKIQDLNKKLASAEQNKSHLTVDLRHKEEQLQEYQEQLFETCSGQDFESAMAALCDQIEHMSKQRSMLAGASAVYQQFIGQLTGDGGGDEGSSHSSCCPVCQRTFPSDSDLQEVVEDLRGRLRLVPEKLRTTETKLKQRELLRDQMLELKPIRQNLSRLQEQELPATRNRLQECGREIVRLNASLEEEDNVMATLSSEESSIKACQQDVVLMDRFQTDVKELEHRATQHEAKLSGSNLERSPQQVAQEKKQAQLKFDALNASLEYKRNAIQQEREHLQQLREMVQNAKGEKLQLGAKMQRLQQMRDVERRLREEVATLAKEMQEAEEKVFPLVRRIQSLLQEKVEITERKQHQHAQAVEEINTVKEKRKDITTLLREVESYENSRKDEHRKQKEREMELLRHEQANAEARRKEIECNITTIRQNIDTQQLRERSLQDNLTLRRRQQELTTVGEKRKCLAVQMGHMNVNQIKTEQQELVEKLDNLKQRRNCAQGRQHGFQEEIQRCNKELQDPQFHNAAESFRRMMIKSRITELANKDLDIYYKALDQAIMKFHSMKMEEINKIIRDLWRTIYRGQDIEFIEICSDADEGMLTSDKRRTYNYRVVRVQQDTRLDMRGHCSAGQKVLASLIIRLALAETFCLNCGILALDEPTTNLDRENIESLAHALVEIIKSRSQQRNFQLMIITHDEDFVELLGRSDYVDQFYRVRKNLEQNSEITKCNITSLHPCPM</sequence>
<comment type="catalytic activity">
    <reaction evidence="18">
        <text>ATP + H2O = ADP + phosphate + H(+)</text>
        <dbReference type="Rhea" id="RHEA:13065"/>
        <dbReference type="ChEBI" id="CHEBI:15377"/>
        <dbReference type="ChEBI" id="CHEBI:15378"/>
        <dbReference type="ChEBI" id="CHEBI:30616"/>
        <dbReference type="ChEBI" id="CHEBI:43474"/>
        <dbReference type="ChEBI" id="CHEBI:456216"/>
    </reaction>
</comment>
<keyword evidence="9" id="KW-0378">Hydrolase</keyword>
<dbReference type="GO" id="GO:0000794">
    <property type="term" value="C:condensed nuclear chromosome"/>
    <property type="evidence" value="ECO:0007669"/>
    <property type="project" value="TreeGrafter"/>
</dbReference>
<evidence type="ECO:0000259" key="21">
    <source>
        <dbReference type="PROSITE" id="PS51131"/>
    </source>
</evidence>
<feature type="coiled-coil region" evidence="20">
    <location>
        <begin position="203"/>
        <end position="342"/>
    </location>
</feature>
<evidence type="ECO:0000256" key="16">
    <source>
        <dbReference type="ARBA" id="ARBA00023242"/>
    </source>
</evidence>
<evidence type="ECO:0000256" key="5">
    <source>
        <dbReference type="ARBA" id="ARBA00022454"/>
    </source>
</evidence>
<evidence type="ECO:0000256" key="6">
    <source>
        <dbReference type="ARBA" id="ARBA00022723"/>
    </source>
</evidence>
<keyword evidence="23" id="KW-1185">Reference proteome</keyword>
<keyword evidence="13" id="KW-0779">Telomere</keyword>
<evidence type="ECO:0000256" key="11">
    <source>
        <dbReference type="ARBA" id="ARBA00022840"/>
    </source>
</evidence>
<comment type="similarity">
    <text evidence="4">Belongs to the SMC family. RAD50 subfamily.</text>
</comment>
<evidence type="ECO:0000256" key="12">
    <source>
        <dbReference type="ARBA" id="ARBA00022842"/>
    </source>
</evidence>
<evidence type="ECO:0000256" key="4">
    <source>
        <dbReference type="ARBA" id="ARBA00009439"/>
    </source>
</evidence>
<evidence type="ECO:0000256" key="10">
    <source>
        <dbReference type="ARBA" id="ARBA00022833"/>
    </source>
</evidence>
<feature type="coiled-coil region" evidence="20">
    <location>
        <begin position="1058"/>
        <end position="1085"/>
    </location>
</feature>
<evidence type="ECO:0000256" key="14">
    <source>
        <dbReference type="ARBA" id="ARBA00023054"/>
    </source>
</evidence>
<evidence type="ECO:0000313" key="23">
    <source>
        <dbReference type="Proteomes" id="UP000694388"/>
    </source>
</evidence>
<dbReference type="Pfam" id="PF13476">
    <property type="entry name" value="AAA_23"/>
    <property type="match status" value="1"/>
</dbReference>
<protein>
    <submittedName>
        <fullName evidence="22">RAD50 homolog, double strand break repair protein</fullName>
    </submittedName>
</protein>
<evidence type="ECO:0000256" key="2">
    <source>
        <dbReference type="ARBA" id="ARBA00004123"/>
    </source>
</evidence>
<dbReference type="NCBIfam" id="TIGR00606">
    <property type="entry name" value="rad50"/>
    <property type="match status" value="1"/>
</dbReference>
<dbReference type="Gene3D" id="3.40.50.300">
    <property type="entry name" value="P-loop containing nucleotide triphosphate hydrolases"/>
    <property type="match status" value="2"/>
</dbReference>
<keyword evidence="15" id="KW-0234">DNA repair</keyword>
<dbReference type="InterPro" id="IPR004584">
    <property type="entry name" value="Rad50_eukaryotes"/>
</dbReference>
<dbReference type="SUPFAM" id="SSF52540">
    <property type="entry name" value="P-loop containing nucleoside triphosphate hydrolases"/>
    <property type="match status" value="2"/>
</dbReference>
<dbReference type="Pfam" id="PF04423">
    <property type="entry name" value="Rad50_zn_hook"/>
    <property type="match status" value="1"/>
</dbReference>
<dbReference type="InterPro" id="IPR038729">
    <property type="entry name" value="Rad50/SbcC_AAA"/>
</dbReference>
<dbReference type="GeneTree" id="ENSGT00390000018781"/>
<feature type="binding site" evidence="19">
    <location>
        <position position="689"/>
    </location>
    <ligand>
        <name>Zn(2+)</name>
        <dbReference type="ChEBI" id="CHEBI:29105"/>
    </ligand>
</feature>
<feature type="binding site" evidence="19">
    <location>
        <position position="692"/>
    </location>
    <ligand>
        <name>Zn(2+)</name>
        <dbReference type="ChEBI" id="CHEBI:29105"/>
    </ligand>
</feature>
<evidence type="ECO:0000256" key="19">
    <source>
        <dbReference type="PROSITE-ProRule" id="PRU00471"/>
    </source>
</evidence>
<reference evidence="22" key="1">
    <citation type="submission" date="2025-08" db="UniProtKB">
        <authorList>
            <consortium name="Ensembl"/>
        </authorList>
    </citation>
    <scope>IDENTIFICATION</scope>
</reference>
<evidence type="ECO:0000313" key="22">
    <source>
        <dbReference type="Ensembl" id="ENSEBUP00000025041.1"/>
    </source>
</evidence>
<dbReference type="GO" id="GO:0000781">
    <property type="term" value="C:chromosome, telomeric region"/>
    <property type="evidence" value="ECO:0007669"/>
    <property type="project" value="UniProtKB-SubCell"/>
</dbReference>
<keyword evidence="10 19" id="KW-0862">Zinc</keyword>
<feature type="coiled-coil region" evidence="20">
    <location>
        <begin position="531"/>
        <end position="628"/>
    </location>
</feature>
<proteinExistence type="inferred from homology"/>
<dbReference type="GO" id="GO:0016887">
    <property type="term" value="F:ATP hydrolysis activity"/>
    <property type="evidence" value="ECO:0007669"/>
    <property type="project" value="InterPro"/>
</dbReference>
<keyword evidence="8" id="KW-0227">DNA damage</keyword>
<comment type="cofactor">
    <cofactor evidence="1">
        <name>Zn(2+)</name>
        <dbReference type="ChEBI" id="CHEBI:29105"/>
    </cofactor>
</comment>
<evidence type="ECO:0000256" key="15">
    <source>
        <dbReference type="ARBA" id="ARBA00023204"/>
    </source>
</evidence>
<keyword evidence="5" id="KW-0158">Chromosome</keyword>
<dbReference type="GO" id="GO:0007004">
    <property type="term" value="P:telomere maintenance via telomerase"/>
    <property type="evidence" value="ECO:0007669"/>
    <property type="project" value="TreeGrafter"/>
</dbReference>
<organism evidence="22 23">
    <name type="scientific">Eptatretus burgeri</name>
    <name type="common">Inshore hagfish</name>
    <dbReference type="NCBI Taxonomy" id="7764"/>
    <lineage>
        <taxon>Eukaryota</taxon>
        <taxon>Metazoa</taxon>
        <taxon>Chordata</taxon>
        <taxon>Craniata</taxon>
        <taxon>Vertebrata</taxon>
        <taxon>Cyclostomata</taxon>
        <taxon>Myxini</taxon>
        <taxon>Myxiniformes</taxon>
        <taxon>Myxinidae</taxon>
        <taxon>Eptatretinae</taxon>
        <taxon>Eptatretus</taxon>
    </lineage>
</organism>
<keyword evidence="16" id="KW-0539">Nucleus</keyword>
<keyword evidence="11" id="KW-0067">ATP-binding</keyword>
<dbReference type="InterPro" id="IPR027417">
    <property type="entry name" value="P-loop_NTPase"/>
</dbReference>
<evidence type="ECO:0000256" key="18">
    <source>
        <dbReference type="ARBA" id="ARBA00049360"/>
    </source>
</evidence>